<dbReference type="PRINTS" id="PR00081">
    <property type="entry name" value="GDHRDH"/>
</dbReference>
<dbReference type="SUPFAM" id="SSF51735">
    <property type="entry name" value="NAD(P)-binding Rossmann-fold domains"/>
    <property type="match status" value="1"/>
</dbReference>
<evidence type="ECO:0000313" key="5">
    <source>
        <dbReference type="Proteomes" id="UP000481288"/>
    </source>
</evidence>
<evidence type="ECO:0000256" key="1">
    <source>
        <dbReference type="ARBA" id="ARBA00006484"/>
    </source>
</evidence>
<organism evidence="4 5">
    <name type="scientific">Lachnellula cervina</name>
    <dbReference type="NCBI Taxonomy" id="1316786"/>
    <lineage>
        <taxon>Eukaryota</taxon>
        <taxon>Fungi</taxon>
        <taxon>Dikarya</taxon>
        <taxon>Ascomycota</taxon>
        <taxon>Pezizomycotina</taxon>
        <taxon>Leotiomycetes</taxon>
        <taxon>Helotiales</taxon>
        <taxon>Lachnaceae</taxon>
        <taxon>Lachnellula</taxon>
    </lineage>
</organism>
<dbReference type="InterPro" id="IPR051911">
    <property type="entry name" value="SDR_oxidoreductase"/>
</dbReference>
<dbReference type="PANTHER" id="PTHR43976:SF16">
    <property type="entry name" value="SHORT-CHAIN DEHYDROGENASE_REDUCTASE FAMILY PROTEIN"/>
    <property type="match status" value="1"/>
</dbReference>
<dbReference type="InterPro" id="IPR036291">
    <property type="entry name" value="NAD(P)-bd_dom_sf"/>
</dbReference>
<dbReference type="OrthoDB" id="1274115at2759"/>
<dbReference type="InterPro" id="IPR002347">
    <property type="entry name" value="SDR_fam"/>
</dbReference>
<reference evidence="4 5" key="1">
    <citation type="submission" date="2018-05" db="EMBL/GenBank/DDBJ databases">
        <title>Whole genome sequencing for identification of molecular markers to develop diagnostic detection tools for the regulated plant pathogen Lachnellula willkommii.</title>
        <authorList>
            <person name="Giroux E."/>
            <person name="Bilodeau G."/>
        </authorList>
    </citation>
    <scope>NUCLEOTIDE SEQUENCE [LARGE SCALE GENOMIC DNA]</scope>
    <source>
        <strain evidence="4 5">CBS 625.97</strain>
    </source>
</reference>
<dbReference type="AlphaFoldDB" id="A0A7D8YYD6"/>
<comment type="caution">
    <text evidence="4">The sequence shown here is derived from an EMBL/GenBank/DDBJ whole genome shotgun (WGS) entry which is preliminary data.</text>
</comment>
<proteinExistence type="inferred from homology"/>
<dbReference type="Proteomes" id="UP000481288">
    <property type="component" value="Unassembled WGS sequence"/>
</dbReference>
<evidence type="ECO:0000256" key="2">
    <source>
        <dbReference type="ARBA" id="ARBA00023002"/>
    </source>
</evidence>
<evidence type="ECO:0000313" key="4">
    <source>
        <dbReference type="EMBL" id="TVY50457.1"/>
    </source>
</evidence>
<protein>
    <submittedName>
        <fullName evidence="4">Putative oxidoreductase</fullName>
    </submittedName>
</protein>
<dbReference type="PRINTS" id="PR00080">
    <property type="entry name" value="SDRFAMILY"/>
</dbReference>
<accession>A0A7D8YYD6</accession>
<dbReference type="Pfam" id="PF00106">
    <property type="entry name" value="adh_short"/>
    <property type="match status" value="1"/>
</dbReference>
<dbReference type="CDD" id="cd05374">
    <property type="entry name" value="17beta-HSD-like_SDR_c"/>
    <property type="match status" value="1"/>
</dbReference>
<name>A0A7D8YYD6_9HELO</name>
<dbReference type="EMBL" id="QGMG01001128">
    <property type="protein sequence ID" value="TVY50457.1"/>
    <property type="molecule type" value="Genomic_DNA"/>
</dbReference>
<dbReference type="PANTHER" id="PTHR43976">
    <property type="entry name" value="SHORT CHAIN DEHYDROGENASE"/>
    <property type="match status" value="1"/>
</dbReference>
<dbReference type="Gene3D" id="3.40.50.720">
    <property type="entry name" value="NAD(P)-binding Rossmann-like Domain"/>
    <property type="match status" value="1"/>
</dbReference>
<evidence type="ECO:0000256" key="3">
    <source>
        <dbReference type="RuleBase" id="RU000363"/>
    </source>
</evidence>
<comment type="similarity">
    <text evidence="1 3">Belongs to the short-chain dehydrogenases/reductases (SDR) family.</text>
</comment>
<keyword evidence="5" id="KW-1185">Reference proteome</keyword>
<sequence length="306" mass="33419">MSPSLDTNAVWLITGCSAGLGQSIARHVYAAGHSIVATARNVDSLDYLPDGPKVLKLSLDVTSRESITAAVNSTVKRFGRLDVVVNNAGYGVMGELEGFPEDEARKQLETMFWGPAHLTKESIRVFREVNAPGQGGTIVQVSSIGGYLAFQGNAFYHASKFALEGLTKSVNRELNPKWNIRLMILSPAGVKTKFASNLKFLPRHPAYDNDEAPLTSLSKYIKIPSSADAWADADKCAAVLFDVVLGQKDKPLPMRLNLGADSLPLMRHDVGEYLKEMEDWEEESLKVMPSTTEASALHLNPLTERC</sequence>
<gene>
    <name evidence="4" type="ORF">LCER1_G009240</name>
</gene>
<keyword evidence="2" id="KW-0560">Oxidoreductase</keyword>
<dbReference type="GO" id="GO:0016491">
    <property type="term" value="F:oxidoreductase activity"/>
    <property type="evidence" value="ECO:0007669"/>
    <property type="project" value="UniProtKB-KW"/>
</dbReference>